<dbReference type="InterPro" id="IPR015422">
    <property type="entry name" value="PyrdxlP-dep_Trfase_small"/>
</dbReference>
<reference evidence="1 2" key="1">
    <citation type="submission" date="2020-04" db="EMBL/GenBank/DDBJ databases">
        <title>Molecular characterization of pseudomonads from Agaricus bisporus reveal novel blotch 2 pathogens in Western Europe.</title>
        <authorList>
            <person name="Taparia T."/>
            <person name="Krijger M."/>
            <person name="Haynes E."/>
            <person name="Elpinstone J.G."/>
            <person name="Noble R."/>
            <person name="Van Der Wolf J."/>
        </authorList>
    </citation>
    <scope>NUCLEOTIDE SEQUENCE [LARGE SCALE GENOMIC DNA]</scope>
    <source>
        <strain evidence="1 2">K6002</strain>
    </source>
</reference>
<name>A0A7Y8KEE8_9PSED</name>
<dbReference type="EC" id="4.1.1.81" evidence="1"/>
<dbReference type="Proteomes" id="UP000590218">
    <property type="component" value="Unassembled WGS sequence"/>
</dbReference>
<dbReference type="GO" id="GO:0048472">
    <property type="term" value="F:threonine-phosphate decarboxylase activity"/>
    <property type="evidence" value="ECO:0007669"/>
    <property type="project" value="UniProtKB-EC"/>
</dbReference>
<proteinExistence type="predicted"/>
<dbReference type="AlphaFoldDB" id="A0A7Y8KEE8"/>
<dbReference type="EMBL" id="JACARL010000292">
    <property type="protein sequence ID" value="NWE86396.1"/>
    <property type="molecule type" value="Genomic_DNA"/>
</dbReference>
<feature type="non-terminal residue" evidence="1">
    <location>
        <position position="1"/>
    </location>
</feature>
<dbReference type="SUPFAM" id="SSF53383">
    <property type="entry name" value="PLP-dependent transferases"/>
    <property type="match status" value="1"/>
</dbReference>
<dbReference type="Gene3D" id="3.90.1150.10">
    <property type="entry name" value="Aspartate Aminotransferase, domain 1"/>
    <property type="match status" value="1"/>
</dbReference>
<evidence type="ECO:0000313" key="2">
    <source>
        <dbReference type="Proteomes" id="UP000590218"/>
    </source>
</evidence>
<organism evidence="1 2">
    <name type="scientific">Pseudomonas edaphica</name>
    <dbReference type="NCBI Taxonomy" id="2006980"/>
    <lineage>
        <taxon>Bacteria</taxon>
        <taxon>Pseudomonadati</taxon>
        <taxon>Pseudomonadota</taxon>
        <taxon>Gammaproteobacteria</taxon>
        <taxon>Pseudomonadales</taxon>
        <taxon>Pseudomonadaceae</taxon>
        <taxon>Pseudomonas</taxon>
    </lineage>
</organism>
<comment type="caution">
    <text evidence="1">The sequence shown here is derived from an EMBL/GenBank/DDBJ whole genome shotgun (WGS) entry which is preliminary data.</text>
</comment>
<accession>A0A7Y8KEE8</accession>
<protein>
    <submittedName>
        <fullName evidence="1">Threonine-phosphate decarboxylase</fullName>
        <ecNumber evidence="1">4.1.1.81</ecNumber>
    </submittedName>
</protein>
<gene>
    <name evidence="1" type="ORF">HX795_30210</name>
</gene>
<keyword evidence="1" id="KW-0456">Lyase</keyword>
<dbReference type="InterPro" id="IPR015424">
    <property type="entry name" value="PyrdxlP-dep_Trfase"/>
</dbReference>
<evidence type="ECO:0000313" key="1">
    <source>
        <dbReference type="EMBL" id="NWE86396.1"/>
    </source>
</evidence>
<sequence length="107" mass="12267">VSGPTRVLGQVCLRDTAGQVRQRERCVEAGRRLFDLLERHGFQPHGGCALFQWLITPHAERMHEFMAQRGILLRLFVHDSSLRFGLPDTEADWLRLDEALAVYKEAP</sequence>